<dbReference type="Proteomes" id="UP000315783">
    <property type="component" value="Unassembled WGS sequence"/>
</dbReference>
<name>A0A545V8V1_9HYPO</name>
<evidence type="ECO:0000313" key="2">
    <source>
        <dbReference type="EMBL" id="TQV98039.1"/>
    </source>
</evidence>
<protein>
    <submittedName>
        <fullName evidence="2">Uncharacterized protein</fullName>
    </submittedName>
</protein>
<sequence>MLATIIKLHFDTDISAIWPALARDSVNGSKKSEFFRADGIQMTSIHFNDQTDKGETGTRGASRWPRYGEKGDLDTRFPPPARQQTLPFASFNNTKQRLLPLLRISFFSHGSRGFFIQQFHRDFNTALNRLTSWLFKPAVGCDASRLRQT</sequence>
<accession>A0A545V8V1</accession>
<evidence type="ECO:0000313" key="3">
    <source>
        <dbReference type="Proteomes" id="UP000315783"/>
    </source>
</evidence>
<reference evidence="2 3" key="1">
    <citation type="journal article" date="2019" name="Appl. Microbiol. Biotechnol.">
        <title>Genome sequence of Isaria javanica and comparative genome analysis insights into family S53 peptidase evolution in fungal entomopathogens.</title>
        <authorList>
            <person name="Lin R."/>
            <person name="Zhang X."/>
            <person name="Xin B."/>
            <person name="Zou M."/>
            <person name="Gao Y."/>
            <person name="Qin F."/>
            <person name="Hu Q."/>
            <person name="Xie B."/>
            <person name="Cheng X."/>
        </authorList>
    </citation>
    <scope>NUCLEOTIDE SEQUENCE [LARGE SCALE GENOMIC DNA]</scope>
    <source>
        <strain evidence="2 3">IJ1G</strain>
    </source>
</reference>
<feature type="region of interest" description="Disordered" evidence="1">
    <location>
        <begin position="49"/>
        <end position="78"/>
    </location>
</feature>
<evidence type="ECO:0000256" key="1">
    <source>
        <dbReference type="SAM" id="MobiDB-lite"/>
    </source>
</evidence>
<organism evidence="2 3">
    <name type="scientific">Cordyceps javanica</name>
    <dbReference type="NCBI Taxonomy" id="43265"/>
    <lineage>
        <taxon>Eukaryota</taxon>
        <taxon>Fungi</taxon>
        <taxon>Dikarya</taxon>
        <taxon>Ascomycota</taxon>
        <taxon>Pezizomycotina</taxon>
        <taxon>Sordariomycetes</taxon>
        <taxon>Hypocreomycetidae</taxon>
        <taxon>Hypocreales</taxon>
        <taxon>Cordycipitaceae</taxon>
        <taxon>Cordyceps</taxon>
    </lineage>
</organism>
<proteinExistence type="predicted"/>
<dbReference type="AlphaFoldDB" id="A0A545V8V1"/>
<dbReference type="EMBL" id="SPUK01000004">
    <property type="protein sequence ID" value="TQV98039.1"/>
    <property type="molecule type" value="Genomic_DNA"/>
</dbReference>
<gene>
    <name evidence="2" type="ORF">IF1G_03782</name>
</gene>
<comment type="caution">
    <text evidence="2">The sequence shown here is derived from an EMBL/GenBank/DDBJ whole genome shotgun (WGS) entry which is preliminary data.</text>
</comment>
<keyword evidence="3" id="KW-1185">Reference proteome</keyword>
<feature type="compositionally biased region" description="Basic and acidic residues" evidence="1">
    <location>
        <begin position="66"/>
        <end position="75"/>
    </location>
</feature>